<protein>
    <submittedName>
        <fullName evidence="3">LigA protein</fullName>
    </submittedName>
</protein>
<organism evidence="3 4">
    <name type="scientific">Streptomyces cyaneogriseus subsp. noncyanogenus</name>
    <dbReference type="NCBI Taxonomy" id="477245"/>
    <lineage>
        <taxon>Bacteria</taxon>
        <taxon>Bacillati</taxon>
        <taxon>Actinomycetota</taxon>
        <taxon>Actinomycetes</taxon>
        <taxon>Kitasatosporales</taxon>
        <taxon>Streptomycetaceae</taxon>
        <taxon>Streptomyces</taxon>
    </lineage>
</organism>
<dbReference type="STRING" id="477245.TU94_15845"/>
<dbReference type="InterPro" id="IPR024983">
    <property type="entry name" value="CHAT_dom"/>
</dbReference>
<feature type="compositionally biased region" description="Gly residues" evidence="1">
    <location>
        <begin position="863"/>
        <end position="884"/>
    </location>
</feature>
<dbReference type="SUPFAM" id="SSF48452">
    <property type="entry name" value="TPR-like"/>
    <property type="match status" value="1"/>
</dbReference>
<feature type="region of interest" description="Disordered" evidence="1">
    <location>
        <begin position="861"/>
        <end position="891"/>
    </location>
</feature>
<dbReference type="Proteomes" id="UP000032234">
    <property type="component" value="Chromosome"/>
</dbReference>
<gene>
    <name evidence="3" type="ORF">TU94_15845</name>
</gene>
<evidence type="ECO:0000256" key="1">
    <source>
        <dbReference type="SAM" id="MobiDB-lite"/>
    </source>
</evidence>
<evidence type="ECO:0000313" key="4">
    <source>
        <dbReference type="Proteomes" id="UP000032234"/>
    </source>
</evidence>
<dbReference type="HOGENOM" id="CLU_276799_0_0_11"/>
<evidence type="ECO:0000259" key="2">
    <source>
        <dbReference type="Pfam" id="PF12770"/>
    </source>
</evidence>
<dbReference type="EMBL" id="CP010849">
    <property type="protein sequence ID" value="AJP02733.1"/>
    <property type="molecule type" value="Genomic_DNA"/>
</dbReference>
<dbReference type="KEGG" id="scw:TU94_15845"/>
<name>A0A0C5FYJ9_9ACTN</name>
<dbReference type="InterPro" id="IPR011990">
    <property type="entry name" value="TPR-like_helical_dom_sf"/>
</dbReference>
<accession>A0A0C5FYJ9</accession>
<feature type="domain" description="CHAT" evidence="2">
    <location>
        <begin position="900"/>
        <end position="1149"/>
    </location>
</feature>
<dbReference type="PATRIC" id="fig|477245.3.peg.3353"/>
<keyword evidence="4" id="KW-1185">Reference proteome</keyword>
<reference evidence="3 4" key="1">
    <citation type="submission" date="2015-02" db="EMBL/GenBank/DDBJ databases">
        <title>Genome sequence of thermotolerant Streptomyces cyaneogriseus subsp. Noncyanogenus NMWT1, the producer of nematocidal antibiotics nemadectin.</title>
        <authorList>
            <person name="Wang H."/>
            <person name="Li C."/>
            <person name="Xiang W."/>
            <person name="Wang X."/>
        </authorList>
    </citation>
    <scope>NUCLEOTIDE SEQUENCE [LARGE SCALE GENOMIC DNA]</scope>
    <source>
        <strain evidence="3 4">NMWT 1</strain>
    </source>
</reference>
<sequence length="1150" mass="121646">MTVSVRVSYAWRCAECGRPCEAAVWHVVDARERPDVLDGPGGPDGFGPGLCWVPCDGCGAREHIEAPVLVLRPGAAVPALFATSVAELQGDASATAAGLVDRAARAGAFRGAPFAAQVIPLPRRLLPFALTRDVDRDLADPEAACRELTPHGPPTVANYRHFLQCVAEDRRGTPVAELLHAVTTAPPDRLAALVRAHPELTGGTLVRDAGLEEVRAAAGTPLEAALRVRQRFLDDLCGGRMDPATAIGRHITALDAFAGDLRDRLEELYRQVRAGGGTDVIPLAREALELAAHLGEEAVETELAARLGERLVVAVRAGADADLSEALRVLEHALARLPEGSPQWAEVANNLAAAQHLRDDGDRLECWETARDLLARAAGLDRRAHPEHWARIRTNYGLLLAERPGGGPADLTEGIGHVRAGLEERSPERDRVDWAYSLLNLGLLLYRRAEPGDVRQAERCYRDALRHLRPEDDPVLWSQTRCNLADLLLSRDPADPRGARDAATAVLAWAAGHPGLLDTSRATWLLARATGLLDGPGSPESVRLRRAALADVSPRVSPSLHLAIAREVLDSLASAGDWTGAAEVASQMLVAVHALYDAQVTAAGRRSLLAQATGTARQAAFLLARAGHPERAVVAIERGLACELSVVTGRAAVDLEALERVDPVLARRYRQARDRYRSLAAYAPADPAGGPAAGPVPAAGEQAAAERAVRTVTGEIRAVPGFEDFLRTTEPADIVRAAGGTPLVYLVNAPWGSCVLTVPRGADAPETPVVRADFVPEVSSASIVRLLTLDPAGGGPGLLLVQQAAPDRRHRLLPAALDRLRDLAPLLRPVARLLADDPHHEAVAVPTGLLGHVPLTAVPLGAGSDGGAGGTRQEGDGTDGTGGTKEGDDGTAGVLDDIGTLLLAPSASVYAASRAAAARPPRPVPRLVAVTDPDGSLPGARSEFAEIRRVFEPRGEAVGAAGRRATVGWLLDRLAGATHLHLSCHGSARITGRGGSLALADGPLDMDTLVRRRLPHCRVAVASACQSGHYEIVEAPDQFTGLPAGFLQAGAACAVTSLWQVNDMATALLMTRLYELLAPTGATAGTPPAPALRRARTWLRGLTWYDVAKYTAAHPHLAALLRRYGRPERGRDERPFASPVHWAAFTAWGV</sequence>
<proteinExistence type="predicted"/>
<dbReference type="Gene3D" id="1.25.40.10">
    <property type="entry name" value="Tetratricopeptide repeat domain"/>
    <property type="match status" value="1"/>
</dbReference>
<dbReference type="Pfam" id="PF12770">
    <property type="entry name" value="CHAT"/>
    <property type="match status" value="1"/>
</dbReference>
<dbReference type="AlphaFoldDB" id="A0A0C5FYJ9"/>
<evidence type="ECO:0000313" key="3">
    <source>
        <dbReference type="EMBL" id="AJP02733.1"/>
    </source>
</evidence>
<dbReference type="OrthoDB" id="4149784at2"/>